<accession>A0A815GLJ0</accession>
<dbReference type="Proteomes" id="UP000682733">
    <property type="component" value="Unassembled WGS sequence"/>
</dbReference>
<name>A0A815GLJ0_9BILA</name>
<keyword evidence="5" id="KW-1185">Reference proteome</keyword>
<comment type="caution">
    <text evidence="2">The sequence shown here is derived from an EMBL/GenBank/DDBJ whole genome shotgun (WGS) entry which is preliminary data.</text>
</comment>
<sequence length="297" mass="34892">MLIVGTLLNESYLEEINDSIGFVRLKWNFKLKLPRDGDYVDGMKIKEIIAEKEQERASDKYLSSIGNIFVSKPLLEQAAIRLRISSELDLTNFDLKVMTMQTTTELYKLPYHLWKNTLLTVHKEMTEKADTHSEWFNTQLEMKTEPTPYSSNQLFSICLYPAFGIPLPRDVAEKADSLLKFYELVKPLLFSMKYFKSTFCSSDQHPFYEHADIDRVPCVCLKFQPVILEWFLQRCTMNPRLNYNEQCKVYLVPKCSHKLSSIAKHEFRYSFSIIEKHLAINRRPMEKLLNSLARKVY</sequence>
<dbReference type="Proteomes" id="UP000681722">
    <property type="component" value="Unassembled WGS sequence"/>
</dbReference>
<dbReference type="Proteomes" id="UP000677228">
    <property type="component" value="Unassembled WGS sequence"/>
</dbReference>
<dbReference type="AlphaFoldDB" id="A0A815GLJ0"/>
<organism evidence="2 5">
    <name type="scientific">Didymodactylos carnosus</name>
    <dbReference type="NCBI Taxonomy" id="1234261"/>
    <lineage>
        <taxon>Eukaryota</taxon>
        <taxon>Metazoa</taxon>
        <taxon>Spiralia</taxon>
        <taxon>Gnathifera</taxon>
        <taxon>Rotifera</taxon>
        <taxon>Eurotatoria</taxon>
        <taxon>Bdelloidea</taxon>
        <taxon>Philodinida</taxon>
        <taxon>Philodinidae</taxon>
        <taxon>Didymodactylos</taxon>
    </lineage>
</organism>
<dbReference type="EMBL" id="CAJOBA010007209">
    <property type="protein sequence ID" value="CAF3795786.1"/>
    <property type="molecule type" value="Genomic_DNA"/>
</dbReference>
<evidence type="ECO:0000313" key="5">
    <source>
        <dbReference type="Proteomes" id="UP000663829"/>
    </source>
</evidence>
<evidence type="ECO:0000313" key="4">
    <source>
        <dbReference type="EMBL" id="CAF4203091.1"/>
    </source>
</evidence>
<protein>
    <submittedName>
        <fullName evidence="2">Uncharacterized protein</fullName>
    </submittedName>
</protein>
<gene>
    <name evidence="2" type="ORF">GPM918_LOCUS30456</name>
    <name evidence="1" type="ORF">OVA965_LOCUS15812</name>
    <name evidence="4" type="ORF">SRO942_LOCUS31071</name>
    <name evidence="3" type="ORF">TMI583_LOCUS15821</name>
</gene>
<dbReference type="EMBL" id="CAJNOQ010014437">
    <property type="protein sequence ID" value="CAF1341542.1"/>
    <property type="molecule type" value="Genomic_DNA"/>
</dbReference>
<reference evidence="2" key="1">
    <citation type="submission" date="2021-02" db="EMBL/GenBank/DDBJ databases">
        <authorList>
            <person name="Nowell W R."/>
        </authorList>
    </citation>
    <scope>NUCLEOTIDE SEQUENCE</scope>
</reference>
<evidence type="ECO:0000313" key="1">
    <source>
        <dbReference type="EMBL" id="CAF1027393.1"/>
    </source>
</evidence>
<evidence type="ECO:0000313" key="2">
    <source>
        <dbReference type="EMBL" id="CAF1341542.1"/>
    </source>
</evidence>
<dbReference type="EMBL" id="CAJNOK010007198">
    <property type="protein sequence ID" value="CAF1027393.1"/>
    <property type="molecule type" value="Genomic_DNA"/>
</dbReference>
<evidence type="ECO:0000313" key="3">
    <source>
        <dbReference type="EMBL" id="CAF3795786.1"/>
    </source>
</evidence>
<dbReference type="Proteomes" id="UP000663829">
    <property type="component" value="Unassembled WGS sequence"/>
</dbReference>
<proteinExistence type="predicted"/>
<dbReference type="EMBL" id="CAJOBC010059126">
    <property type="protein sequence ID" value="CAF4203091.1"/>
    <property type="molecule type" value="Genomic_DNA"/>
</dbReference>